<keyword evidence="8 20" id="KW-0812">Transmembrane</keyword>
<feature type="binding site" description="axial binding residue" evidence="19">
    <location>
        <position position="200"/>
    </location>
    <ligand>
        <name>heme b</name>
        <dbReference type="ChEBI" id="CHEBI:60344"/>
        <label>b566</label>
    </ligand>
    <ligandPart>
        <name>Fe</name>
        <dbReference type="ChEBI" id="CHEBI:18248"/>
    </ligandPart>
</feature>
<feature type="transmembrane region" description="Helical" evidence="20">
    <location>
        <begin position="182"/>
        <end position="203"/>
    </location>
</feature>
<dbReference type="PIRSF" id="PIRSF038885">
    <property type="entry name" value="COB"/>
    <property type="match status" value="1"/>
</dbReference>
<name>A0A7G9AC50_9NEOP</name>
<comment type="subcellular location">
    <subcellularLocation>
        <location evidence="2">Mitochondrion inner membrane</location>
        <topology evidence="2">Multi-pass membrane protein</topology>
    </subcellularLocation>
</comment>
<organism evidence="23">
    <name type="scientific">Doleschallia melana</name>
    <dbReference type="NCBI Taxonomy" id="2767329"/>
    <lineage>
        <taxon>Eukaryota</taxon>
        <taxon>Metazoa</taxon>
        <taxon>Ecdysozoa</taxon>
        <taxon>Arthropoda</taxon>
        <taxon>Hexapoda</taxon>
        <taxon>Insecta</taxon>
        <taxon>Pterygota</taxon>
        <taxon>Neoptera</taxon>
        <taxon>Endopterygota</taxon>
        <taxon>Lepidoptera</taxon>
        <taxon>Glossata</taxon>
        <taxon>Ditrysia</taxon>
        <taxon>Papilionoidea</taxon>
        <taxon>Nymphalidae</taxon>
        <taxon>Nymphalinae</taxon>
        <taxon>Doleschallia</taxon>
    </lineage>
</organism>
<feature type="transmembrane region" description="Helical" evidence="20">
    <location>
        <begin position="291"/>
        <end position="312"/>
    </location>
</feature>
<evidence type="ECO:0000256" key="13">
    <source>
        <dbReference type="ARBA" id="ARBA00023004"/>
    </source>
</evidence>
<dbReference type="PROSITE" id="PS51002">
    <property type="entry name" value="CYTB_NTER"/>
    <property type="match status" value="1"/>
</dbReference>
<evidence type="ECO:0000256" key="14">
    <source>
        <dbReference type="ARBA" id="ARBA00023075"/>
    </source>
</evidence>
<dbReference type="GO" id="GO:0005743">
    <property type="term" value="C:mitochondrial inner membrane"/>
    <property type="evidence" value="ECO:0007669"/>
    <property type="project" value="UniProtKB-SubCell"/>
</dbReference>
<dbReference type="RefSeq" id="YP_009988052.1">
    <property type="nucleotide sequence ID" value="NC_052705.1"/>
</dbReference>
<feature type="binding site" evidence="18">
    <location>
        <position position="205"/>
    </location>
    <ligand>
        <name>a ubiquinone</name>
        <dbReference type="ChEBI" id="CHEBI:16389"/>
    </ligand>
</feature>
<dbReference type="InterPro" id="IPR036150">
    <property type="entry name" value="Cyt_b/b6_C_sf"/>
</dbReference>
<evidence type="ECO:0000256" key="4">
    <source>
        <dbReference type="ARBA" id="ARBA00013531"/>
    </source>
</evidence>
<evidence type="ECO:0000313" key="23">
    <source>
        <dbReference type="EMBL" id="QNL34356.1"/>
    </source>
</evidence>
<evidence type="ECO:0000256" key="5">
    <source>
        <dbReference type="ARBA" id="ARBA00022448"/>
    </source>
</evidence>
<feature type="transmembrane region" description="Helical" evidence="20">
    <location>
        <begin position="40"/>
        <end position="61"/>
    </location>
</feature>
<keyword evidence="13 19" id="KW-0408">Iron</keyword>
<keyword evidence="16 20" id="KW-0472">Membrane</keyword>
<feature type="binding site" description="axial binding residue" evidence="19">
    <location>
        <position position="101"/>
    </location>
    <ligand>
        <name>heme b</name>
        <dbReference type="ChEBI" id="CHEBI:60344"/>
        <label>b566</label>
    </ligand>
    <ligandPart>
        <name>Fe</name>
        <dbReference type="ChEBI" id="CHEBI:18248"/>
    </ligandPart>
</feature>
<evidence type="ECO:0000256" key="11">
    <source>
        <dbReference type="ARBA" id="ARBA00022982"/>
    </source>
</evidence>
<dbReference type="CDD" id="cd00290">
    <property type="entry name" value="cytochrome_b_C"/>
    <property type="match status" value="1"/>
</dbReference>
<dbReference type="FunFam" id="1.20.810.10:FF:000002">
    <property type="entry name" value="Cytochrome b"/>
    <property type="match status" value="1"/>
</dbReference>
<evidence type="ECO:0000256" key="7">
    <source>
        <dbReference type="ARBA" id="ARBA00022660"/>
    </source>
</evidence>
<evidence type="ECO:0000256" key="2">
    <source>
        <dbReference type="ARBA" id="ARBA00004448"/>
    </source>
</evidence>
<evidence type="ECO:0000256" key="19">
    <source>
        <dbReference type="PIRSR" id="PIRSR038885-2"/>
    </source>
</evidence>
<dbReference type="InterPro" id="IPR027387">
    <property type="entry name" value="Cytb/b6-like_sf"/>
</dbReference>
<evidence type="ECO:0000256" key="9">
    <source>
        <dbReference type="ARBA" id="ARBA00022723"/>
    </source>
</evidence>
<dbReference type="SUPFAM" id="SSF81342">
    <property type="entry name" value="Transmembrane di-heme cytochromes"/>
    <property type="match status" value="1"/>
</dbReference>
<evidence type="ECO:0000256" key="16">
    <source>
        <dbReference type="ARBA" id="ARBA00023136"/>
    </source>
</evidence>
<evidence type="ECO:0000259" key="22">
    <source>
        <dbReference type="PROSITE" id="PS51003"/>
    </source>
</evidence>
<feature type="binding site" description="axial binding residue" evidence="19">
    <location>
        <position position="87"/>
    </location>
    <ligand>
        <name>heme b</name>
        <dbReference type="ChEBI" id="CHEBI:60344"/>
        <label>b562</label>
    </ligand>
    <ligandPart>
        <name>Fe</name>
        <dbReference type="ChEBI" id="CHEBI:18248"/>
    </ligandPart>
</feature>
<evidence type="ECO:0000256" key="15">
    <source>
        <dbReference type="ARBA" id="ARBA00023128"/>
    </source>
</evidence>
<dbReference type="GO" id="GO:0006122">
    <property type="term" value="P:mitochondrial electron transport, ubiquinol to cytochrome c"/>
    <property type="evidence" value="ECO:0007669"/>
    <property type="project" value="TreeGrafter"/>
</dbReference>
<dbReference type="EMBL" id="MT704829">
    <property type="protein sequence ID" value="QNL34356.1"/>
    <property type="molecule type" value="Genomic_DNA"/>
</dbReference>
<keyword evidence="12 20" id="KW-1133">Transmembrane helix</keyword>
<dbReference type="Pfam" id="PF00033">
    <property type="entry name" value="Cytochrome_B"/>
    <property type="match status" value="1"/>
</dbReference>
<feature type="binding site" description="axial binding residue" evidence="19">
    <location>
        <position position="186"/>
    </location>
    <ligand>
        <name>heme b</name>
        <dbReference type="ChEBI" id="CHEBI:60344"/>
        <label>b562</label>
    </ligand>
    <ligandPart>
        <name>Fe</name>
        <dbReference type="ChEBI" id="CHEBI:18248"/>
    </ligandPart>
</feature>
<keyword evidence="15 20" id="KW-0496">Mitochondrion</keyword>
<evidence type="ECO:0000256" key="12">
    <source>
        <dbReference type="ARBA" id="ARBA00022989"/>
    </source>
</evidence>
<comment type="cofactor">
    <cofactor evidence="19">
        <name>heme</name>
        <dbReference type="ChEBI" id="CHEBI:30413"/>
    </cofactor>
    <text evidence="19">Binds 2 heme groups non-covalently.</text>
</comment>
<dbReference type="CDD" id="cd00284">
    <property type="entry name" value="Cytochrome_b_N"/>
    <property type="match status" value="1"/>
</dbReference>
<protein>
    <recommendedName>
        <fullName evidence="4 20">Cytochrome b</fullName>
    </recommendedName>
</protein>
<comment type="function">
    <text evidence="1 20">Component of the ubiquinol-cytochrome c reductase complex (complex III or cytochrome b-c1 complex) that is part of the mitochondrial respiratory chain. The b-c1 complex mediates electron transfer from ubiquinol to cytochrome c. Contributes to the generation of a proton gradient across the mitochondrial membrane that is then used for ATP synthesis.</text>
</comment>
<comment type="subunit">
    <text evidence="3">The main subunits of complex b-c1 are: cytochrome b, cytochrome c1 and the Rieske protein.</text>
</comment>
<evidence type="ECO:0000256" key="8">
    <source>
        <dbReference type="ARBA" id="ARBA00022692"/>
    </source>
</evidence>
<evidence type="ECO:0000256" key="18">
    <source>
        <dbReference type="PIRSR" id="PIRSR038885-1"/>
    </source>
</evidence>
<dbReference type="InterPro" id="IPR030689">
    <property type="entry name" value="Cytochrome_b"/>
</dbReference>
<feature type="transmembrane region" description="Helical" evidence="20">
    <location>
        <begin position="350"/>
        <end position="372"/>
    </location>
</feature>
<keyword evidence="9 19" id="KW-0479">Metal-binding</keyword>
<dbReference type="InterPro" id="IPR048260">
    <property type="entry name" value="Cytochrome_b_C_euk/bac"/>
</dbReference>
<dbReference type="Gene3D" id="1.20.810.10">
    <property type="entry name" value="Cytochrome Bc1 Complex, Chain C"/>
    <property type="match status" value="1"/>
</dbReference>
<feature type="domain" description="Cytochrome b/b6 C-terminal region profile" evidence="22">
    <location>
        <begin position="214"/>
        <end position="382"/>
    </location>
</feature>
<evidence type="ECO:0000256" key="1">
    <source>
        <dbReference type="ARBA" id="ARBA00002566"/>
    </source>
</evidence>
<comment type="similarity">
    <text evidence="17 20">Belongs to the cytochrome b family.</text>
</comment>
<evidence type="ECO:0000256" key="20">
    <source>
        <dbReference type="RuleBase" id="RU362117"/>
    </source>
</evidence>
<dbReference type="InterPro" id="IPR005798">
    <property type="entry name" value="Cyt_b/b6_C"/>
</dbReference>
<reference evidence="23" key="1">
    <citation type="submission" date="2020-07" db="EMBL/GenBank/DDBJ databases">
        <title>The complete mitochondrial genome of the Black Dead Leaf Butterfly Doleschallia melana(Insecta: Lepidoptera: Nymphalidae).</title>
        <authorList>
            <person name="Hamilton R.V."/>
            <person name="Marcus J.M."/>
            <person name="Lalonde M.M.L."/>
        </authorList>
    </citation>
    <scope>NUCLEOTIDE SEQUENCE</scope>
</reference>
<keyword evidence="7 20" id="KW-0679">Respiratory chain</keyword>
<dbReference type="GO" id="GO:0046872">
    <property type="term" value="F:metal ion binding"/>
    <property type="evidence" value="ECO:0007669"/>
    <property type="project" value="UniProtKB-UniRule"/>
</dbReference>
<dbReference type="GO" id="GO:0016491">
    <property type="term" value="F:oxidoreductase activity"/>
    <property type="evidence" value="ECO:0007669"/>
    <property type="project" value="UniProtKB-UniRule"/>
</dbReference>
<evidence type="ECO:0000256" key="6">
    <source>
        <dbReference type="ARBA" id="ARBA00022617"/>
    </source>
</evidence>
<dbReference type="PROSITE" id="PS51003">
    <property type="entry name" value="CYTB_CTER"/>
    <property type="match status" value="1"/>
</dbReference>
<dbReference type="InterPro" id="IPR016174">
    <property type="entry name" value="Di-haem_cyt_TM"/>
</dbReference>
<evidence type="ECO:0000256" key="17">
    <source>
        <dbReference type="ARBA" id="ARBA00061233"/>
    </source>
</evidence>
<feature type="transmembrane region" description="Helical" evidence="20">
    <location>
        <begin position="115"/>
        <end position="137"/>
    </location>
</feature>
<dbReference type="Pfam" id="PF00032">
    <property type="entry name" value="Cytochrom_B_C"/>
    <property type="match status" value="1"/>
</dbReference>
<dbReference type="PANTHER" id="PTHR19271">
    <property type="entry name" value="CYTOCHROME B"/>
    <property type="match status" value="1"/>
</dbReference>
<dbReference type="InterPro" id="IPR005797">
    <property type="entry name" value="Cyt_b/b6_N"/>
</dbReference>
<dbReference type="PANTHER" id="PTHR19271:SF16">
    <property type="entry name" value="CYTOCHROME B"/>
    <property type="match status" value="1"/>
</dbReference>
<geneLocation type="mitochondrion" evidence="23"/>
<dbReference type="GO" id="GO:0045275">
    <property type="term" value="C:respiratory chain complex III"/>
    <property type="evidence" value="ECO:0007669"/>
    <property type="project" value="InterPro"/>
</dbReference>
<dbReference type="AlphaFoldDB" id="A0A7G9AC50"/>
<feature type="transmembrane region" description="Helical" evidence="20">
    <location>
        <begin position="81"/>
        <end position="103"/>
    </location>
</feature>
<evidence type="ECO:0000259" key="21">
    <source>
        <dbReference type="PROSITE" id="PS51002"/>
    </source>
</evidence>
<keyword evidence="10" id="KW-0999">Mitochondrion inner membrane</keyword>
<evidence type="ECO:0000256" key="3">
    <source>
        <dbReference type="ARBA" id="ARBA00011649"/>
    </source>
</evidence>
<accession>A0A7G9AC50</accession>
<feature type="transmembrane region" description="Helical" evidence="20">
    <location>
        <begin position="233"/>
        <end position="254"/>
    </location>
</feature>
<sequence>MMNIFKPIRKSHPIIKIINNSLIDLPSPSNISTWWNFGSLLALCLMIQIMTGLFLTMYYTANIEMAFYSVNYICRNVNYGWLIRTLHANGASFFFICIYLHIGRGIYYESFNLKYTWMIGVMILFLLMATAFMGYVLPWGQMSFWGATVITNLLSAIPYLGTMLVNWIWGGFAVDNATLTRFYTFHFLFPFIVMMLTMIHLLFLHQTGSNNPLGINSNLDKIPFHPFFTFKDLIGFIILLLSLTLLSLINPYLLGDPDNFIPANPLVTPIHIQPEWYFLFAYAILRSIPNKLGGVIALVMSIMILIILPFTFNKKIQGMQFYPLNQLLFWSMVTIIILLTWIGARSVETPYIITGQILTIFYFSYFIINPILNNMWDNLIFK</sequence>
<feature type="domain" description="Cytochrome b/b6 N-terminal region profile" evidence="21">
    <location>
        <begin position="4"/>
        <end position="213"/>
    </location>
</feature>
<dbReference type="CTD" id="4519"/>
<feature type="transmembrane region" description="Helical" evidence="20">
    <location>
        <begin position="143"/>
        <end position="170"/>
    </location>
</feature>
<keyword evidence="5 20" id="KW-0813">Transport</keyword>
<dbReference type="InterPro" id="IPR048259">
    <property type="entry name" value="Cytochrome_b_N_euk/bac"/>
</dbReference>
<keyword evidence="11 20" id="KW-0249">Electron transport</keyword>
<keyword evidence="14" id="KW-0830">Ubiquinone</keyword>
<gene>
    <name evidence="23" type="primary">CYTB</name>
</gene>
<proteinExistence type="inferred from homology"/>
<comment type="cofactor">
    <cofactor evidence="20">
        <name>heme b</name>
        <dbReference type="ChEBI" id="CHEBI:60344"/>
    </cofactor>
    <text evidence="20">Binds 2 heme groups non-covalently.</text>
</comment>
<dbReference type="GeneID" id="62619592"/>
<dbReference type="GO" id="GO:0008121">
    <property type="term" value="F:quinol-cytochrome-c reductase activity"/>
    <property type="evidence" value="ECO:0007669"/>
    <property type="project" value="InterPro"/>
</dbReference>
<feature type="transmembrane region" description="Helical" evidence="20">
    <location>
        <begin position="324"/>
        <end position="344"/>
    </location>
</feature>
<dbReference type="SUPFAM" id="SSF81648">
    <property type="entry name" value="a domain/subunit of cytochrome bc1 complex (Ubiquinol-cytochrome c reductase)"/>
    <property type="match status" value="1"/>
</dbReference>
<keyword evidence="6 19" id="KW-0349">Heme</keyword>
<evidence type="ECO:0000256" key="10">
    <source>
        <dbReference type="ARBA" id="ARBA00022792"/>
    </source>
</evidence>